<sequence length="487" mass="56527">MNLPKRNSADGRCYWMKPEVQEELQPLFDQCIQDAIDGKITRLDDSHWPPVVVSSQGAPFEVWQLLRTWTEAQRAETLDAEQAISFSENLRRQSRWGEIDHHLFDMLKRELQEKYFDATGNEDDHFWDREYSLKPDIRAEEVPEPLLRFACYVAVSYKVYGLDFEYLDTNYLFGLVEKVRPDMVKKLREHGTGRLPISLQKRKTEHFTASANDAFAAIRITARDNTEECCREVLNYLCELLEQEDFPRSYAVEFKGPEKRYLPITGLPKKGVNQLFACAVQYPGLRPLMERYARLAMRQYEQYTNLSDEQCALPGSFAVFALGMLGQEWRQLVWDYLDLCDDEHSHLQEKFLREYVKQFGFTADTVPVFVRGVLSMQNMKYSKDYAAWMANAESLDALLEAKIHLSEIVPSGFSSDEDDDDDEDEELAEETEASPEEVLQYAWETVCYVIWGKASTKGGQKVVEAASEELKELYQQIFIPITENLEK</sequence>
<evidence type="ECO:0000313" key="2">
    <source>
        <dbReference type="EMBL" id="VYS94237.1"/>
    </source>
</evidence>
<feature type="region of interest" description="Disordered" evidence="1">
    <location>
        <begin position="410"/>
        <end position="436"/>
    </location>
</feature>
<name>A0A6N2SL66_9FIRM</name>
<dbReference type="AlphaFoldDB" id="A0A6N2SL66"/>
<organism evidence="2">
    <name type="scientific">uncultured Anaerotruncus sp</name>
    <dbReference type="NCBI Taxonomy" id="905011"/>
    <lineage>
        <taxon>Bacteria</taxon>
        <taxon>Bacillati</taxon>
        <taxon>Bacillota</taxon>
        <taxon>Clostridia</taxon>
        <taxon>Eubacteriales</taxon>
        <taxon>Oscillospiraceae</taxon>
        <taxon>Anaerotruncus</taxon>
        <taxon>environmental samples</taxon>
    </lineage>
</organism>
<reference evidence="2" key="1">
    <citation type="submission" date="2019-11" db="EMBL/GenBank/DDBJ databases">
        <authorList>
            <person name="Feng L."/>
        </authorList>
    </citation>
    <scope>NUCLEOTIDE SEQUENCE</scope>
    <source>
        <strain evidence="2">AundefinedLFYP135</strain>
    </source>
</reference>
<feature type="compositionally biased region" description="Acidic residues" evidence="1">
    <location>
        <begin position="415"/>
        <end position="435"/>
    </location>
</feature>
<dbReference type="EMBL" id="CACRSL010000003">
    <property type="protein sequence ID" value="VYS94237.1"/>
    <property type="molecule type" value="Genomic_DNA"/>
</dbReference>
<dbReference type="InterPro" id="IPR046136">
    <property type="entry name" value="DUF6138"/>
</dbReference>
<evidence type="ECO:0000256" key="1">
    <source>
        <dbReference type="SAM" id="MobiDB-lite"/>
    </source>
</evidence>
<gene>
    <name evidence="2" type="ORF">AULFYP135_01007</name>
</gene>
<proteinExistence type="predicted"/>
<protein>
    <submittedName>
        <fullName evidence="2">Uncharacterized protein</fullName>
    </submittedName>
</protein>
<accession>A0A6N2SL66</accession>
<dbReference type="Pfam" id="PF19635">
    <property type="entry name" value="DUF6138"/>
    <property type="match status" value="1"/>
</dbReference>